<dbReference type="RefSeq" id="WP_408088549.1">
    <property type="nucleotide sequence ID" value="NZ_JBELPY010000002.1"/>
</dbReference>
<evidence type="ECO:0000313" key="3">
    <source>
        <dbReference type="Proteomes" id="UP001629058"/>
    </source>
</evidence>
<accession>A0ABW8Y0L1</accession>
<evidence type="ECO:0000256" key="1">
    <source>
        <dbReference type="SAM" id="Phobius"/>
    </source>
</evidence>
<name>A0ABW8Y0L1_9FLAO</name>
<keyword evidence="1" id="KW-1133">Transmembrane helix</keyword>
<keyword evidence="3" id="KW-1185">Reference proteome</keyword>
<gene>
    <name evidence="2" type="ORF">ABS765_05985</name>
</gene>
<reference evidence="2 3" key="1">
    <citation type="submission" date="2024-06" db="EMBL/GenBank/DDBJ databases">
        <authorList>
            <person name="Kaempfer P."/>
            <person name="Viver T."/>
        </authorList>
    </citation>
    <scope>NUCLEOTIDE SEQUENCE [LARGE SCALE GENOMIC DNA]</scope>
    <source>
        <strain evidence="2 3">ST-37</strain>
    </source>
</reference>
<evidence type="ECO:0000313" key="2">
    <source>
        <dbReference type="EMBL" id="MFL9833574.1"/>
    </source>
</evidence>
<proteinExistence type="predicted"/>
<keyword evidence="1" id="KW-0812">Transmembrane</keyword>
<dbReference type="EMBL" id="JBELPY010000002">
    <property type="protein sequence ID" value="MFL9833574.1"/>
    <property type="molecule type" value="Genomic_DNA"/>
</dbReference>
<organism evidence="2 3">
    <name type="scientific">Chryseobacterium terrae</name>
    <dbReference type="NCBI Taxonomy" id="3163299"/>
    <lineage>
        <taxon>Bacteria</taxon>
        <taxon>Pseudomonadati</taxon>
        <taxon>Bacteroidota</taxon>
        <taxon>Flavobacteriia</taxon>
        <taxon>Flavobacteriales</taxon>
        <taxon>Weeksellaceae</taxon>
        <taxon>Chryseobacterium group</taxon>
        <taxon>Chryseobacterium</taxon>
    </lineage>
</organism>
<feature type="transmembrane region" description="Helical" evidence="1">
    <location>
        <begin position="6"/>
        <end position="24"/>
    </location>
</feature>
<protein>
    <submittedName>
        <fullName evidence="2">Uncharacterized protein</fullName>
    </submittedName>
</protein>
<comment type="caution">
    <text evidence="2">The sequence shown here is derived from an EMBL/GenBank/DDBJ whole genome shotgun (WGS) entry which is preliminary data.</text>
</comment>
<sequence length="200" mass="23068">MKINDTVKTIIGVASIGIFFVWILSDIITIKSKFDKIEQPNDKLVSIFNDEVDHQIKTLAKDIAKPMIPEGEAHLKDYLKNIKTIETYAKHGVTSTQNRNYLRVKFTFNNNQTIEKNTDRSCSGNSSEPCLLIKVDMQDGKAVKILTNGQEQKNSEHEAQQYIAEVLEKIFIEDLINNNERYYPPIKTEKNFENEWNNTK</sequence>
<dbReference type="Proteomes" id="UP001629058">
    <property type="component" value="Unassembled WGS sequence"/>
</dbReference>
<keyword evidence="1" id="KW-0472">Membrane</keyword>